<comment type="caution">
    <text evidence="1">The sequence shown here is derived from an EMBL/GenBank/DDBJ whole genome shotgun (WGS) entry which is preliminary data.</text>
</comment>
<dbReference type="Proteomes" id="UP001163321">
    <property type="component" value="Chromosome 1"/>
</dbReference>
<gene>
    <name evidence="1" type="ORF">PsorP6_001540</name>
</gene>
<protein>
    <submittedName>
        <fullName evidence="1">Uncharacterized protein</fullName>
    </submittedName>
</protein>
<evidence type="ECO:0000313" key="2">
    <source>
        <dbReference type="Proteomes" id="UP001163321"/>
    </source>
</evidence>
<keyword evidence="2" id="KW-1185">Reference proteome</keyword>
<name>A0ACC0WS08_9STRA</name>
<organism evidence="1 2">
    <name type="scientific">Peronosclerospora sorghi</name>
    <dbReference type="NCBI Taxonomy" id="230839"/>
    <lineage>
        <taxon>Eukaryota</taxon>
        <taxon>Sar</taxon>
        <taxon>Stramenopiles</taxon>
        <taxon>Oomycota</taxon>
        <taxon>Peronosporomycetes</taxon>
        <taxon>Peronosporales</taxon>
        <taxon>Peronosporaceae</taxon>
        <taxon>Peronosclerospora</taxon>
    </lineage>
</organism>
<reference evidence="1 2" key="1">
    <citation type="journal article" date="2022" name="bioRxiv">
        <title>The genome of the oomycete Peronosclerospora sorghi, a cosmopolitan pathogen of maize and sorghum, is inflated with dispersed pseudogenes.</title>
        <authorList>
            <person name="Fletcher K."/>
            <person name="Martin F."/>
            <person name="Isakeit T."/>
            <person name="Cavanaugh K."/>
            <person name="Magill C."/>
            <person name="Michelmore R."/>
        </authorList>
    </citation>
    <scope>NUCLEOTIDE SEQUENCE [LARGE SCALE GENOMIC DNA]</scope>
    <source>
        <strain evidence="1">P6</strain>
    </source>
</reference>
<dbReference type="EMBL" id="CM047580">
    <property type="protein sequence ID" value="KAI9920825.1"/>
    <property type="molecule type" value="Genomic_DNA"/>
</dbReference>
<sequence length="60" mass="7424">MRNSHNHHLGRLHRDETINFVEKMVKALRQKYKKIHIIIIFERTHRDETIIEFLLSRCTR</sequence>
<evidence type="ECO:0000313" key="1">
    <source>
        <dbReference type="EMBL" id="KAI9920825.1"/>
    </source>
</evidence>
<proteinExistence type="predicted"/>
<accession>A0ACC0WS08</accession>